<keyword evidence="10 11" id="KW-0472">Membrane</keyword>
<protein>
    <recommendedName>
        <fullName evidence="11">Zinc metalloprotease</fullName>
        <ecNumber evidence="11">3.4.24.-</ecNumber>
    </recommendedName>
</protein>
<dbReference type="NCBIfam" id="TIGR00054">
    <property type="entry name" value="RIP metalloprotease RseP"/>
    <property type="match status" value="1"/>
</dbReference>
<evidence type="ECO:0000256" key="1">
    <source>
        <dbReference type="ARBA" id="ARBA00001947"/>
    </source>
</evidence>
<keyword evidence="11" id="KW-0479">Metal-binding</keyword>
<evidence type="ECO:0000259" key="12">
    <source>
        <dbReference type="SMART" id="SM00228"/>
    </source>
</evidence>
<organism evidence="13 14">
    <name type="scientific">Rhizobium bangladeshense</name>
    <dbReference type="NCBI Taxonomy" id="1138189"/>
    <lineage>
        <taxon>Bacteria</taxon>
        <taxon>Pseudomonadati</taxon>
        <taxon>Pseudomonadota</taxon>
        <taxon>Alphaproteobacteria</taxon>
        <taxon>Hyphomicrobiales</taxon>
        <taxon>Rhizobiaceae</taxon>
        <taxon>Rhizobium/Agrobacterium group</taxon>
        <taxon>Rhizobium</taxon>
    </lineage>
</organism>
<keyword evidence="14" id="KW-1185">Reference proteome</keyword>
<dbReference type="Gene3D" id="2.30.42.10">
    <property type="match status" value="1"/>
</dbReference>
<evidence type="ECO:0000256" key="5">
    <source>
        <dbReference type="ARBA" id="ARBA00022692"/>
    </source>
</evidence>
<dbReference type="Proteomes" id="UP000720124">
    <property type="component" value="Unassembled WGS sequence"/>
</dbReference>
<comment type="subcellular location">
    <subcellularLocation>
        <location evidence="2">Membrane</location>
        <topology evidence="2">Multi-pass membrane protein</topology>
    </subcellularLocation>
</comment>
<proteinExistence type="inferred from homology"/>
<dbReference type="SMART" id="SM00228">
    <property type="entry name" value="PDZ"/>
    <property type="match status" value="1"/>
</dbReference>
<dbReference type="EMBL" id="JABTXI010000004">
    <property type="protein sequence ID" value="MBY3590802.1"/>
    <property type="molecule type" value="Genomic_DNA"/>
</dbReference>
<dbReference type="InterPro" id="IPR041489">
    <property type="entry name" value="PDZ_6"/>
</dbReference>
<sequence>MDVMTGLYAFVMGNIVTFILVLSLLVFVHEMGHYLVGRWSGIRILAFSVGFGPEIFGFTDRHGTRWKLSVIPLGGYVRFFGDEDVSSKPDSDKLAAMSKEDRARSFAGAKLWKRAATVAAGPIANFLLAIAIFTVLFTVYGRMIADPVVAEVRPGTSAAAAGILPGDLLVAIDGGKVETFEDVRRYVGMRPGQMVVVTVERGGQKLDVPMVPQRVEQTDQFGNKMEVGQIGIVTSKEAGNFRLQTYTPLQALREGVIASGQIVTGTFKYIGNIFNGSMRADQLGGPIRVAQATGQMAQLGLGAVLQLAAVLSVSIGLLNLMPVPVLDGGHLMFYAVEAVRGKPLGAKAQEIAFRIGLAMILTLMVFTTWNDISLS</sequence>
<evidence type="ECO:0000256" key="7">
    <source>
        <dbReference type="ARBA" id="ARBA00022833"/>
    </source>
</evidence>
<keyword evidence="7 11" id="KW-0862">Zinc</keyword>
<dbReference type="Pfam" id="PF02163">
    <property type="entry name" value="Peptidase_M50"/>
    <property type="match status" value="1"/>
</dbReference>
<evidence type="ECO:0000256" key="2">
    <source>
        <dbReference type="ARBA" id="ARBA00004141"/>
    </source>
</evidence>
<gene>
    <name evidence="13" type="primary">rseP</name>
    <name evidence="13" type="ORF">HJA87_13035</name>
</gene>
<feature type="transmembrane region" description="Helical" evidence="11">
    <location>
        <begin position="351"/>
        <end position="369"/>
    </location>
</feature>
<feature type="transmembrane region" description="Helical" evidence="11">
    <location>
        <begin position="299"/>
        <end position="321"/>
    </location>
</feature>
<dbReference type="GO" id="GO:0008237">
    <property type="term" value="F:metallopeptidase activity"/>
    <property type="evidence" value="ECO:0007669"/>
    <property type="project" value="UniProtKB-KW"/>
</dbReference>
<accession>A0ABS7LH42</accession>
<evidence type="ECO:0000256" key="6">
    <source>
        <dbReference type="ARBA" id="ARBA00022801"/>
    </source>
</evidence>
<keyword evidence="4" id="KW-0645">Protease</keyword>
<dbReference type="InterPro" id="IPR036034">
    <property type="entry name" value="PDZ_sf"/>
</dbReference>
<evidence type="ECO:0000313" key="13">
    <source>
        <dbReference type="EMBL" id="MBY3590802.1"/>
    </source>
</evidence>
<keyword evidence="9 11" id="KW-0482">Metalloprotease</keyword>
<evidence type="ECO:0000256" key="9">
    <source>
        <dbReference type="ARBA" id="ARBA00023049"/>
    </source>
</evidence>
<dbReference type="PANTHER" id="PTHR42837">
    <property type="entry name" value="REGULATOR OF SIGMA-E PROTEASE RSEP"/>
    <property type="match status" value="1"/>
</dbReference>
<dbReference type="CDD" id="cd06163">
    <property type="entry name" value="S2P-M50_PDZ_RseP-like"/>
    <property type="match status" value="1"/>
</dbReference>
<comment type="cofactor">
    <cofactor evidence="1 11">
        <name>Zn(2+)</name>
        <dbReference type="ChEBI" id="CHEBI:29105"/>
    </cofactor>
</comment>
<dbReference type="GeneID" id="66146174"/>
<dbReference type="InterPro" id="IPR004387">
    <property type="entry name" value="Pept_M50_Zn"/>
</dbReference>
<keyword evidence="8 11" id="KW-1133">Transmembrane helix</keyword>
<evidence type="ECO:0000256" key="8">
    <source>
        <dbReference type="ARBA" id="ARBA00022989"/>
    </source>
</evidence>
<name>A0ABS7LH42_9HYPH</name>
<evidence type="ECO:0000256" key="11">
    <source>
        <dbReference type="RuleBase" id="RU362031"/>
    </source>
</evidence>
<evidence type="ECO:0000313" key="14">
    <source>
        <dbReference type="Proteomes" id="UP000720124"/>
    </source>
</evidence>
<dbReference type="CDD" id="cd23081">
    <property type="entry name" value="cpPDZ_EcRseP-like"/>
    <property type="match status" value="1"/>
</dbReference>
<evidence type="ECO:0000256" key="10">
    <source>
        <dbReference type="ARBA" id="ARBA00023136"/>
    </source>
</evidence>
<keyword evidence="5 11" id="KW-0812">Transmembrane</keyword>
<keyword evidence="6 11" id="KW-0378">Hydrolase</keyword>
<dbReference type="RefSeq" id="WP_064709045.1">
    <property type="nucleotide sequence ID" value="NZ_CP071612.1"/>
</dbReference>
<comment type="caution">
    <text evidence="13">The sequence shown here is derived from an EMBL/GenBank/DDBJ whole genome shotgun (WGS) entry which is preliminary data.</text>
</comment>
<comment type="similarity">
    <text evidence="3 11">Belongs to the peptidase M50B family.</text>
</comment>
<feature type="transmembrane region" description="Helical" evidence="11">
    <location>
        <begin position="6"/>
        <end position="28"/>
    </location>
</feature>
<evidence type="ECO:0000256" key="3">
    <source>
        <dbReference type="ARBA" id="ARBA00007931"/>
    </source>
</evidence>
<dbReference type="InterPro" id="IPR001478">
    <property type="entry name" value="PDZ"/>
</dbReference>
<dbReference type="SUPFAM" id="SSF50156">
    <property type="entry name" value="PDZ domain-like"/>
    <property type="match status" value="1"/>
</dbReference>
<feature type="transmembrane region" description="Helical" evidence="11">
    <location>
        <begin position="119"/>
        <end position="140"/>
    </location>
</feature>
<dbReference type="PANTHER" id="PTHR42837:SF2">
    <property type="entry name" value="MEMBRANE METALLOPROTEASE ARASP2, CHLOROPLASTIC-RELATED"/>
    <property type="match status" value="1"/>
</dbReference>
<reference evidence="13 14" key="1">
    <citation type="submission" date="2020-06" db="EMBL/GenBank/DDBJ databases">
        <title>Global-level population genomics: horizontal gene transfer, symbiosis and evolution in Rhizobia.</title>
        <authorList>
            <person name="Gai Y."/>
        </authorList>
    </citation>
    <scope>NUCLEOTIDE SEQUENCE [LARGE SCALE GENOMIC DNA]</scope>
    <source>
        <strain evidence="13 14">PLR6_1b</strain>
    </source>
</reference>
<dbReference type="InterPro" id="IPR008915">
    <property type="entry name" value="Peptidase_M50"/>
</dbReference>
<evidence type="ECO:0000256" key="4">
    <source>
        <dbReference type="ARBA" id="ARBA00022670"/>
    </source>
</evidence>
<dbReference type="Pfam" id="PF17820">
    <property type="entry name" value="PDZ_6"/>
    <property type="match status" value="1"/>
</dbReference>
<dbReference type="EC" id="3.4.24.-" evidence="11"/>
<feature type="domain" description="PDZ" evidence="12">
    <location>
        <begin position="138"/>
        <end position="203"/>
    </location>
</feature>